<evidence type="ECO:0000313" key="10">
    <source>
        <dbReference type="Proteomes" id="UP001139264"/>
    </source>
</evidence>
<keyword evidence="3" id="KW-1003">Cell membrane</keyword>
<protein>
    <submittedName>
        <fullName evidence="9">ABC transporter permease</fullName>
    </submittedName>
</protein>
<evidence type="ECO:0000256" key="2">
    <source>
        <dbReference type="ARBA" id="ARBA00022448"/>
    </source>
</evidence>
<dbReference type="Proteomes" id="UP001139264">
    <property type="component" value="Unassembled WGS sequence"/>
</dbReference>
<dbReference type="RefSeq" id="WP_227908084.1">
    <property type="nucleotide sequence ID" value="NZ_CP095461.1"/>
</dbReference>
<dbReference type="InterPro" id="IPR035906">
    <property type="entry name" value="MetI-like_sf"/>
</dbReference>
<comment type="subcellular location">
    <subcellularLocation>
        <location evidence="1 7">Cell membrane</location>
        <topology evidence="1 7">Multi-pass membrane protein</topology>
    </subcellularLocation>
</comment>
<keyword evidence="4 7" id="KW-0812">Transmembrane</keyword>
<dbReference type="GO" id="GO:0005886">
    <property type="term" value="C:plasma membrane"/>
    <property type="evidence" value="ECO:0007669"/>
    <property type="project" value="UniProtKB-SubCell"/>
</dbReference>
<feature type="transmembrane region" description="Helical" evidence="7">
    <location>
        <begin position="26"/>
        <end position="50"/>
    </location>
</feature>
<feature type="domain" description="ABC transmembrane type-1" evidence="8">
    <location>
        <begin position="119"/>
        <end position="326"/>
    </location>
</feature>
<name>A0A9X1S701_9MICC</name>
<evidence type="ECO:0000256" key="4">
    <source>
        <dbReference type="ARBA" id="ARBA00022692"/>
    </source>
</evidence>
<evidence type="ECO:0000256" key="6">
    <source>
        <dbReference type="ARBA" id="ARBA00023136"/>
    </source>
</evidence>
<feature type="transmembrane region" description="Helical" evidence="7">
    <location>
        <begin position="166"/>
        <end position="187"/>
    </location>
</feature>
<comment type="caution">
    <text evidence="9">The sequence shown here is derived from an EMBL/GenBank/DDBJ whole genome shotgun (WGS) entry which is preliminary data.</text>
</comment>
<dbReference type="PROSITE" id="PS50928">
    <property type="entry name" value="ABC_TM1"/>
    <property type="match status" value="1"/>
</dbReference>
<organism evidence="9 10">
    <name type="scientific">Arthrobacter gengyunqii</name>
    <dbReference type="NCBI Taxonomy" id="2886940"/>
    <lineage>
        <taxon>Bacteria</taxon>
        <taxon>Bacillati</taxon>
        <taxon>Actinomycetota</taxon>
        <taxon>Actinomycetes</taxon>
        <taxon>Micrococcales</taxon>
        <taxon>Micrococcaceae</taxon>
        <taxon>Arthrobacter</taxon>
    </lineage>
</organism>
<keyword evidence="6 7" id="KW-0472">Membrane</keyword>
<evidence type="ECO:0000256" key="5">
    <source>
        <dbReference type="ARBA" id="ARBA00022989"/>
    </source>
</evidence>
<reference evidence="9" key="1">
    <citation type="submission" date="2021-10" db="EMBL/GenBank/DDBJ databases">
        <title>Novel species in genus Arthrobacter.</title>
        <authorList>
            <person name="Liu Y."/>
        </authorList>
    </citation>
    <scope>NUCLEOTIDE SEQUENCE</scope>
    <source>
        <strain evidence="9">Zg-Y809</strain>
    </source>
</reference>
<dbReference type="InterPro" id="IPR000515">
    <property type="entry name" value="MetI-like"/>
</dbReference>
<dbReference type="GO" id="GO:0055085">
    <property type="term" value="P:transmembrane transport"/>
    <property type="evidence" value="ECO:0007669"/>
    <property type="project" value="InterPro"/>
</dbReference>
<dbReference type="SUPFAM" id="SSF161098">
    <property type="entry name" value="MetI-like"/>
    <property type="match status" value="1"/>
</dbReference>
<keyword evidence="5 7" id="KW-1133">Transmembrane helix</keyword>
<dbReference type="CDD" id="cd06261">
    <property type="entry name" value="TM_PBP2"/>
    <property type="match status" value="1"/>
</dbReference>
<dbReference type="PANTHER" id="PTHR43163:SF9">
    <property type="entry name" value="ABC TRANSPORTER PERMEASE PROTEIN"/>
    <property type="match status" value="1"/>
</dbReference>
<dbReference type="EMBL" id="JAJFZP010000007">
    <property type="protein sequence ID" value="MCC3269711.1"/>
    <property type="molecule type" value="Genomic_DNA"/>
</dbReference>
<feature type="transmembrane region" description="Helical" evidence="7">
    <location>
        <begin position="305"/>
        <end position="333"/>
    </location>
</feature>
<evidence type="ECO:0000313" key="9">
    <source>
        <dbReference type="EMBL" id="MCC3269711.1"/>
    </source>
</evidence>
<gene>
    <name evidence="9" type="ORF">LJ751_10080</name>
</gene>
<dbReference type="Pfam" id="PF00528">
    <property type="entry name" value="BPD_transp_1"/>
    <property type="match status" value="1"/>
</dbReference>
<evidence type="ECO:0000256" key="1">
    <source>
        <dbReference type="ARBA" id="ARBA00004651"/>
    </source>
</evidence>
<keyword evidence="2 7" id="KW-0813">Transport</keyword>
<comment type="similarity">
    <text evidence="7">Belongs to the binding-protein-dependent transport system permease family.</text>
</comment>
<dbReference type="PANTHER" id="PTHR43163">
    <property type="entry name" value="DIPEPTIDE TRANSPORT SYSTEM PERMEASE PROTEIN DPPB-RELATED"/>
    <property type="match status" value="1"/>
</dbReference>
<dbReference type="AlphaFoldDB" id="A0A9X1S701"/>
<feature type="transmembrane region" description="Helical" evidence="7">
    <location>
        <begin position="276"/>
        <end position="298"/>
    </location>
</feature>
<evidence type="ECO:0000256" key="7">
    <source>
        <dbReference type="RuleBase" id="RU363032"/>
    </source>
</evidence>
<accession>A0A9X1S701</accession>
<sequence>MAVQAPLLPSRRARRRHRRADLRTIVFRRFVLTVPVVLGVSLLVFLLAGISPFDPLAAYMGDRYVQTSIEQRRQLAEALNLETSWFSAWWQWIGSALTGDLGYSRVFRQPVTAVLSERLPWTLLVAGTGLFLAVLSSLLMAVRCAHRPGGLLDRSVGAAATVLQGLPPFVISLGLLGVFAVAAGWLPGGGLTDPGAELSAGQVSRHMVLPVLATALSQVPWLLLSLRASVAGILGSDAVRGARLRGLRERTVVRKHVLPAALAPFIAVLGSRLPEVIVGAVLIETVFSWPGLAAAVVSSAQALDFALLAALTVLTTAAVLAASLLADLLYVLLDPRVTADV</sequence>
<evidence type="ECO:0000259" key="8">
    <source>
        <dbReference type="PROSITE" id="PS50928"/>
    </source>
</evidence>
<dbReference type="Gene3D" id="1.10.3720.10">
    <property type="entry name" value="MetI-like"/>
    <property type="match status" value="1"/>
</dbReference>
<proteinExistence type="inferred from homology"/>
<evidence type="ECO:0000256" key="3">
    <source>
        <dbReference type="ARBA" id="ARBA00022475"/>
    </source>
</evidence>
<feature type="transmembrane region" description="Helical" evidence="7">
    <location>
        <begin position="121"/>
        <end position="145"/>
    </location>
</feature>